<keyword evidence="4" id="KW-1185">Reference proteome</keyword>
<dbReference type="EMBL" id="JAODUP010000961">
    <property type="protein sequence ID" value="KAK2142395.1"/>
    <property type="molecule type" value="Genomic_DNA"/>
</dbReference>
<name>A0AAD9IY20_9ANNE</name>
<dbReference type="AlphaFoldDB" id="A0AAD9IY20"/>
<reference evidence="3" key="1">
    <citation type="journal article" date="2023" name="Mol. Biol. Evol.">
        <title>Third-Generation Sequencing Reveals the Adaptive Role of the Epigenome in Three Deep-Sea Polychaetes.</title>
        <authorList>
            <person name="Perez M."/>
            <person name="Aroh O."/>
            <person name="Sun Y."/>
            <person name="Lan Y."/>
            <person name="Juniper S.K."/>
            <person name="Young C.R."/>
            <person name="Angers B."/>
            <person name="Qian P.Y."/>
        </authorList>
    </citation>
    <scope>NUCLEOTIDE SEQUENCE</scope>
    <source>
        <strain evidence="3">P08H-3</strain>
    </source>
</reference>
<feature type="compositionally biased region" description="Polar residues" evidence="1">
    <location>
        <begin position="463"/>
        <end position="485"/>
    </location>
</feature>
<feature type="region of interest" description="Disordered" evidence="1">
    <location>
        <begin position="175"/>
        <end position="197"/>
    </location>
</feature>
<feature type="transmembrane region" description="Helical" evidence="2">
    <location>
        <begin position="78"/>
        <end position="101"/>
    </location>
</feature>
<protein>
    <submittedName>
        <fullName evidence="3">Uncharacterized protein</fullName>
    </submittedName>
</protein>
<feature type="compositionally biased region" description="Polar residues" evidence="1">
    <location>
        <begin position="175"/>
        <end position="196"/>
    </location>
</feature>
<keyword evidence="2" id="KW-0472">Membrane</keyword>
<keyword evidence="2" id="KW-1133">Transmembrane helix</keyword>
<proteinExistence type="predicted"/>
<feature type="region of interest" description="Disordered" evidence="1">
    <location>
        <begin position="129"/>
        <end position="153"/>
    </location>
</feature>
<feature type="region of interest" description="Disordered" evidence="1">
    <location>
        <begin position="210"/>
        <end position="288"/>
    </location>
</feature>
<evidence type="ECO:0000313" key="4">
    <source>
        <dbReference type="Proteomes" id="UP001208570"/>
    </source>
</evidence>
<comment type="caution">
    <text evidence="3">The sequence shown here is derived from an EMBL/GenBank/DDBJ whole genome shotgun (WGS) entry which is preliminary data.</text>
</comment>
<keyword evidence="2" id="KW-0812">Transmembrane</keyword>
<feature type="region of interest" description="Disordered" evidence="1">
    <location>
        <begin position="424"/>
        <end position="446"/>
    </location>
</feature>
<evidence type="ECO:0000313" key="3">
    <source>
        <dbReference type="EMBL" id="KAK2142395.1"/>
    </source>
</evidence>
<feature type="compositionally biased region" description="Polar residues" evidence="1">
    <location>
        <begin position="425"/>
        <end position="444"/>
    </location>
</feature>
<dbReference type="Proteomes" id="UP001208570">
    <property type="component" value="Unassembled WGS sequence"/>
</dbReference>
<feature type="transmembrane region" description="Helical" evidence="2">
    <location>
        <begin position="43"/>
        <end position="66"/>
    </location>
</feature>
<feature type="region of interest" description="Disordered" evidence="1">
    <location>
        <begin position="320"/>
        <end position="364"/>
    </location>
</feature>
<evidence type="ECO:0000256" key="2">
    <source>
        <dbReference type="SAM" id="Phobius"/>
    </source>
</evidence>
<organism evidence="3 4">
    <name type="scientific">Paralvinella palmiformis</name>
    <dbReference type="NCBI Taxonomy" id="53620"/>
    <lineage>
        <taxon>Eukaryota</taxon>
        <taxon>Metazoa</taxon>
        <taxon>Spiralia</taxon>
        <taxon>Lophotrochozoa</taxon>
        <taxon>Annelida</taxon>
        <taxon>Polychaeta</taxon>
        <taxon>Sedentaria</taxon>
        <taxon>Canalipalpata</taxon>
        <taxon>Terebellida</taxon>
        <taxon>Terebelliformia</taxon>
        <taxon>Alvinellidae</taxon>
        <taxon>Paralvinella</taxon>
    </lineage>
</organism>
<feature type="compositionally biased region" description="Polar residues" evidence="1">
    <location>
        <begin position="269"/>
        <end position="283"/>
    </location>
</feature>
<evidence type="ECO:0000256" key="1">
    <source>
        <dbReference type="SAM" id="MobiDB-lite"/>
    </source>
</evidence>
<gene>
    <name evidence="3" type="ORF">LSH36_961g00062</name>
</gene>
<feature type="region of interest" description="Disordered" evidence="1">
    <location>
        <begin position="462"/>
        <end position="485"/>
    </location>
</feature>
<accession>A0AAD9IY20</accession>
<sequence length="485" mass="51688">MSSHHSRGPLPSHGSTMTNEELQRVRYMAHMERRARPPTFRPLTIVVVVLSLGLFIIGLVMIVIAHWPGVSGGDSLKIAGGVLLAVGGVIFIISMIVTCVLRNQERERFEKSIASLQASRSNISVISRRTPMTTPTPSLDAKPGKSILKKTPSTSTYGTNRGSVFGEDDSGVGNAYNTSFGQNHSYEQGSTNSDSSAGKYEVYRIETLPDPSQARQGKNGMLPQSSLSGSGGLGGMAITAAGGLDHSSTDSEAQVLPTPVRNTKRRRGQSPSVLSSGRPNPSYSPDVGEVNTYQEIHNQAAAPDTGSVPVGRSIQHYSSEGYDMYEGDTKGSIPQPVRKKKSGSRDPDAKEKRHKHQVQKQPEALAPDAAYTGVGAGAGAIAGGGIGHYPPVYHNQGFAPQEVDLGHSAVQQTVTKTTRKHVTQEVYQTQDSSTGHLDRSNASGSEELRINIKAQPGTAVHITPTTTRAYKPVTSPSQSSVETEI</sequence>